<dbReference type="HOGENOM" id="CLU_000445_90_8_4"/>
<dbReference type="PROSITE" id="PS50110">
    <property type="entry name" value="RESPONSE_REGULATORY"/>
    <property type="match status" value="1"/>
</dbReference>
<proteinExistence type="predicted"/>
<dbReference type="InterPro" id="IPR016032">
    <property type="entry name" value="Sig_transdc_resp-reg_C-effctor"/>
</dbReference>
<feature type="domain" description="HTH luxR-type" evidence="4">
    <location>
        <begin position="139"/>
        <end position="204"/>
    </location>
</feature>
<reference evidence="7" key="1">
    <citation type="submission" date="2006-02" db="EMBL/GenBank/DDBJ databases">
        <title>Complete sequence of chromosome of Rhodoferax ferrireducens DSM 15236.</title>
        <authorList>
            <person name="Copeland A."/>
            <person name="Lucas S."/>
            <person name="Lapidus A."/>
            <person name="Barry K."/>
            <person name="Detter J.C."/>
            <person name="Glavina del Rio T."/>
            <person name="Hammon N."/>
            <person name="Israni S."/>
            <person name="Pitluck S."/>
            <person name="Brettin T."/>
            <person name="Bruce D."/>
            <person name="Han C."/>
            <person name="Tapia R."/>
            <person name="Gilna P."/>
            <person name="Kiss H."/>
            <person name="Schmutz J."/>
            <person name="Larimer F."/>
            <person name="Land M."/>
            <person name="Kyrpides N."/>
            <person name="Ivanova N."/>
            <person name="Richardson P."/>
        </authorList>
    </citation>
    <scope>NUCLEOTIDE SEQUENCE [LARGE SCALE GENOMIC DNA]</scope>
    <source>
        <strain evidence="7">ATCC BAA-621 / DSM 15236 / T118</strain>
    </source>
</reference>
<dbReference type="Pfam" id="PF00196">
    <property type="entry name" value="GerE"/>
    <property type="match status" value="1"/>
</dbReference>
<dbReference type="Pfam" id="PF00072">
    <property type="entry name" value="Response_reg"/>
    <property type="match status" value="1"/>
</dbReference>
<evidence type="ECO:0000313" key="6">
    <source>
        <dbReference type="EMBL" id="ABD69764.1"/>
    </source>
</evidence>
<keyword evidence="2" id="KW-0238">DNA-binding</keyword>
<evidence type="ECO:0000313" key="7">
    <source>
        <dbReference type="Proteomes" id="UP000008332"/>
    </source>
</evidence>
<evidence type="ECO:0000259" key="5">
    <source>
        <dbReference type="PROSITE" id="PS50110"/>
    </source>
</evidence>
<dbReference type="SUPFAM" id="SSF46894">
    <property type="entry name" value="C-terminal effector domain of the bipartite response regulators"/>
    <property type="match status" value="1"/>
</dbReference>
<accession>Q21WT9</accession>
<dbReference type="AlphaFoldDB" id="Q21WT9"/>
<protein>
    <submittedName>
        <fullName evidence="6">Two component transcriptional regulator, LuxR family</fullName>
    </submittedName>
</protein>
<evidence type="ECO:0000256" key="2">
    <source>
        <dbReference type="ARBA" id="ARBA00023125"/>
    </source>
</evidence>
<evidence type="ECO:0000256" key="3">
    <source>
        <dbReference type="PROSITE-ProRule" id="PRU00169"/>
    </source>
</evidence>
<dbReference type="InterPro" id="IPR011006">
    <property type="entry name" value="CheY-like_superfamily"/>
</dbReference>
<dbReference type="PRINTS" id="PR00038">
    <property type="entry name" value="HTHLUXR"/>
</dbReference>
<feature type="domain" description="Response regulatory" evidence="5">
    <location>
        <begin position="5"/>
        <end position="122"/>
    </location>
</feature>
<dbReference type="GO" id="GO:0006355">
    <property type="term" value="P:regulation of DNA-templated transcription"/>
    <property type="evidence" value="ECO:0007669"/>
    <property type="project" value="InterPro"/>
</dbReference>
<dbReference type="eggNOG" id="COG2197">
    <property type="taxonomic scope" value="Bacteria"/>
</dbReference>
<feature type="modified residue" description="4-aspartylphosphate" evidence="3">
    <location>
        <position position="57"/>
    </location>
</feature>
<dbReference type="EMBL" id="CP000267">
    <property type="protein sequence ID" value="ABD69764.1"/>
    <property type="molecule type" value="Genomic_DNA"/>
</dbReference>
<dbReference type="RefSeq" id="WP_011464332.1">
    <property type="nucleotide sequence ID" value="NC_007908.1"/>
</dbReference>
<organism evidence="6 7">
    <name type="scientific">Albidiferax ferrireducens (strain ATCC BAA-621 / DSM 15236 / T118)</name>
    <name type="common">Rhodoferax ferrireducens</name>
    <dbReference type="NCBI Taxonomy" id="338969"/>
    <lineage>
        <taxon>Bacteria</taxon>
        <taxon>Pseudomonadati</taxon>
        <taxon>Pseudomonadota</taxon>
        <taxon>Betaproteobacteria</taxon>
        <taxon>Burkholderiales</taxon>
        <taxon>Comamonadaceae</taxon>
        <taxon>Rhodoferax</taxon>
    </lineage>
</organism>
<dbReference type="KEGG" id="rfr:Rfer_2039"/>
<dbReference type="PANTHER" id="PTHR45566:SF1">
    <property type="entry name" value="HTH-TYPE TRANSCRIPTIONAL REGULATOR YHJB-RELATED"/>
    <property type="match status" value="1"/>
</dbReference>
<dbReference type="CDD" id="cd06170">
    <property type="entry name" value="LuxR_C_like"/>
    <property type="match status" value="1"/>
</dbReference>
<name>Q21WT9_ALBFT</name>
<dbReference type="OrthoDB" id="3374006at2"/>
<dbReference type="CDD" id="cd17535">
    <property type="entry name" value="REC_NarL-like"/>
    <property type="match status" value="1"/>
</dbReference>
<dbReference type="SMART" id="SM00421">
    <property type="entry name" value="HTH_LUXR"/>
    <property type="match status" value="1"/>
</dbReference>
<dbReference type="SUPFAM" id="SSF52172">
    <property type="entry name" value="CheY-like"/>
    <property type="match status" value="1"/>
</dbReference>
<dbReference type="STRING" id="338969.Rfer_2039"/>
<sequence length="212" mass="22506">MNRLKILVVDDHALVREGLHQVLQGLNEPVEVLEAPDCERAFELAALHPELDLVLLDYDLPGMNGLEALKVLGQAHPELPILMLSGMANPQMVRKALASGAAGFLSKNGHSADLLAAVCLVLAGEVYVPMDLLTPGASPGKSAPQVTPRQAEVLALLLDGRSNKEISEALALTDDTTKNHVTALLRAFDVKSRTQLVLAASRQGYTASPPSA</sequence>
<dbReference type="SMART" id="SM00448">
    <property type="entry name" value="REC"/>
    <property type="match status" value="1"/>
</dbReference>
<evidence type="ECO:0000259" key="4">
    <source>
        <dbReference type="PROSITE" id="PS50043"/>
    </source>
</evidence>
<dbReference type="InterPro" id="IPR058245">
    <property type="entry name" value="NreC/VraR/RcsB-like_REC"/>
</dbReference>
<dbReference type="PROSITE" id="PS50043">
    <property type="entry name" value="HTH_LUXR_2"/>
    <property type="match status" value="1"/>
</dbReference>
<evidence type="ECO:0000256" key="1">
    <source>
        <dbReference type="ARBA" id="ARBA00022553"/>
    </source>
</evidence>
<dbReference type="GO" id="GO:0003677">
    <property type="term" value="F:DNA binding"/>
    <property type="evidence" value="ECO:0007669"/>
    <property type="project" value="UniProtKB-KW"/>
</dbReference>
<dbReference type="InterPro" id="IPR051015">
    <property type="entry name" value="EvgA-like"/>
</dbReference>
<dbReference type="InterPro" id="IPR000792">
    <property type="entry name" value="Tscrpt_reg_LuxR_C"/>
</dbReference>
<dbReference type="PANTHER" id="PTHR45566">
    <property type="entry name" value="HTH-TYPE TRANSCRIPTIONAL REGULATOR YHJB-RELATED"/>
    <property type="match status" value="1"/>
</dbReference>
<gene>
    <name evidence="6" type="ordered locus">Rfer_2039</name>
</gene>
<dbReference type="Gene3D" id="3.40.50.2300">
    <property type="match status" value="1"/>
</dbReference>
<keyword evidence="7" id="KW-1185">Reference proteome</keyword>
<keyword evidence="1 3" id="KW-0597">Phosphoprotein</keyword>
<dbReference type="GO" id="GO:0000160">
    <property type="term" value="P:phosphorelay signal transduction system"/>
    <property type="evidence" value="ECO:0007669"/>
    <property type="project" value="InterPro"/>
</dbReference>
<dbReference type="Proteomes" id="UP000008332">
    <property type="component" value="Chromosome"/>
</dbReference>
<dbReference type="InterPro" id="IPR001789">
    <property type="entry name" value="Sig_transdc_resp-reg_receiver"/>
</dbReference>